<evidence type="ECO:0000256" key="6">
    <source>
        <dbReference type="ARBA" id="ARBA00022989"/>
    </source>
</evidence>
<dbReference type="PANTHER" id="PTHR47371:SF3">
    <property type="entry name" value="PHOSPHOGLYCEROL TRANSFERASE I"/>
    <property type="match status" value="1"/>
</dbReference>
<comment type="pathway">
    <text evidence="2">Cell wall biogenesis; lipoteichoic acid biosynthesis.</text>
</comment>
<evidence type="ECO:0000256" key="3">
    <source>
        <dbReference type="ARBA" id="ARBA00009983"/>
    </source>
</evidence>
<keyword evidence="7 8" id="KW-0472">Membrane</keyword>
<sequence length="635" mass="73042">MDVRSVINNKYNRYLVEPFDIIKLQIIQHLDVLLFFALVMMKVMYYGKQISPDYFSADSLRPPVIASMLPFLAVAFLFKEKKRTNYLYIINIIISVILFADTVYFRYFKDIISVAAVRNSLQLKGMGSTIMSLIQGKDFYYLADIAAFAPMIKSFNKHKQNIINVKTRLLLFAVVLSLGIGLDGKYIYELSKDQPMLLTTMSNKVYLTKILGNINFHIIDINNFVMKEINSLKPLPSERKNEINSYLDNKNNSQGNNLTGYGNGKNLIMIQVEALQQFVINAKVNGNEITPNLNRWINKSLYFDNFFYQVAAGNTSDAEFMTNNSLYPAASGAAYYMYSGDQLNSLAKVMDQKGYNTTAFHGYEDGFWNRNVMYKTEGFDKFNGETSFNLDEKVGLGLSDKSFFNQSLDKLKDMKQPFYSFMVTLSSHYPYDDAKGYGNFDITGYDGTLLGDYLRGIHYADEQLGMFLDKLEKDGLMDNSIIVLYGDHNAIPREYIDQLYKFENISNATDLQWYQLQKVPMLIHFPKDQYKGVNHIYTGQMDVYPTIANMFNLDNKYMLGKDIMNSSEQWVVFRNGSFTDGKVFYVSWTNIYYDISSGSTILETPQLKKEKERAMNELSYSDDILNSNLLKSFVK</sequence>
<accession>A0ABQ5N6D2</accession>
<dbReference type="Pfam" id="PF00884">
    <property type="entry name" value="Sulfatase"/>
    <property type="match status" value="1"/>
</dbReference>
<evidence type="ECO:0000313" key="10">
    <source>
        <dbReference type="EMBL" id="GLC30810.1"/>
    </source>
</evidence>
<evidence type="ECO:0000313" key="11">
    <source>
        <dbReference type="Proteomes" id="UP001208567"/>
    </source>
</evidence>
<feature type="transmembrane region" description="Helical" evidence="8">
    <location>
        <begin position="21"/>
        <end position="40"/>
    </location>
</feature>
<feature type="transmembrane region" description="Helical" evidence="8">
    <location>
        <begin position="60"/>
        <end position="78"/>
    </location>
</feature>
<evidence type="ECO:0000256" key="5">
    <source>
        <dbReference type="ARBA" id="ARBA00022692"/>
    </source>
</evidence>
<comment type="caution">
    <text evidence="10">The sequence shown here is derived from an EMBL/GenBank/DDBJ whole genome shotgun (WGS) entry which is preliminary data.</text>
</comment>
<evidence type="ECO:0000256" key="2">
    <source>
        <dbReference type="ARBA" id="ARBA00004936"/>
    </source>
</evidence>
<dbReference type="Gene3D" id="3.30.1120.170">
    <property type="match status" value="1"/>
</dbReference>
<dbReference type="InterPro" id="IPR012160">
    <property type="entry name" value="LtaS-like"/>
</dbReference>
<dbReference type="PANTHER" id="PTHR47371">
    <property type="entry name" value="LIPOTEICHOIC ACID SYNTHASE"/>
    <property type="match status" value="1"/>
</dbReference>
<dbReference type="InterPro" id="IPR000917">
    <property type="entry name" value="Sulfatase_N"/>
</dbReference>
<protein>
    <submittedName>
        <fullName evidence="10">Sulfatase</fullName>
    </submittedName>
</protein>
<keyword evidence="11" id="KW-1185">Reference proteome</keyword>
<name>A0ABQ5N6D2_9CLOT</name>
<organism evidence="10 11">
    <name type="scientific">Clostridium omnivorum</name>
    <dbReference type="NCBI Taxonomy" id="1604902"/>
    <lineage>
        <taxon>Bacteria</taxon>
        <taxon>Bacillati</taxon>
        <taxon>Bacillota</taxon>
        <taxon>Clostridia</taxon>
        <taxon>Eubacteriales</taxon>
        <taxon>Clostridiaceae</taxon>
        <taxon>Clostridium</taxon>
    </lineage>
</organism>
<evidence type="ECO:0000256" key="4">
    <source>
        <dbReference type="ARBA" id="ARBA00022475"/>
    </source>
</evidence>
<reference evidence="10 11" key="1">
    <citation type="journal article" date="2024" name="Int. J. Syst. Evol. Microbiol.">
        <title>Clostridium omnivorum sp. nov., isolated from anoxic soil under the treatment of reductive soil disinfestation.</title>
        <authorList>
            <person name="Ueki A."/>
            <person name="Tonouchi A."/>
            <person name="Kaku N."/>
            <person name="Honma S."/>
            <person name="Ueki K."/>
        </authorList>
    </citation>
    <scope>NUCLEOTIDE SEQUENCE [LARGE SCALE GENOMIC DNA]</scope>
    <source>
        <strain evidence="10 11">E14</strain>
    </source>
</reference>
<dbReference type="PIRSF" id="PIRSF005091">
    <property type="entry name" value="Mmb_sulf_HI1246"/>
    <property type="match status" value="1"/>
</dbReference>
<comment type="subcellular location">
    <subcellularLocation>
        <location evidence="1">Cell membrane</location>
        <topology evidence="1">Multi-pass membrane protein</topology>
    </subcellularLocation>
</comment>
<dbReference type="InterPro" id="IPR017850">
    <property type="entry name" value="Alkaline_phosphatase_core_sf"/>
</dbReference>
<dbReference type="InterPro" id="IPR050448">
    <property type="entry name" value="OpgB/LTA_synthase_biosynth"/>
</dbReference>
<keyword evidence="6 8" id="KW-1133">Transmembrane helix</keyword>
<comment type="similarity">
    <text evidence="3">Belongs to the LTA synthase family.</text>
</comment>
<dbReference type="CDD" id="cd16015">
    <property type="entry name" value="LTA_synthase"/>
    <property type="match status" value="1"/>
</dbReference>
<gene>
    <name evidence="10" type="ORF">bsdE14_22200</name>
</gene>
<evidence type="ECO:0000256" key="1">
    <source>
        <dbReference type="ARBA" id="ARBA00004651"/>
    </source>
</evidence>
<dbReference type="SUPFAM" id="SSF53649">
    <property type="entry name" value="Alkaline phosphatase-like"/>
    <property type="match status" value="1"/>
</dbReference>
<dbReference type="Gene3D" id="3.40.720.10">
    <property type="entry name" value="Alkaline Phosphatase, subunit A"/>
    <property type="match status" value="1"/>
</dbReference>
<feature type="domain" description="Sulfatase N-terminal" evidence="9">
    <location>
        <begin position="265"/>
        <end position="551"/>
    </location>
</feature>
<dbReference type="Proteomes" id="UP001208567">
    <property type="component" value="Unassembled WGS sequence"/>
</dbReference>
<evidence type="ECO:0000256" key="7">
    <source>
        <dbReference type="ARBA" id="ARBA00023136"/>
    </source>
</evidence>
<keyword evidence="4" id="KW-1003">Cell membrane</keyword>
<keyword evidence="5 8" id="KW-0812">Transmembrane</keyword>
<proteinExistence type="inferred from homology"/>
<dbReference type="EMBL" id="BRXR01000001">
    <property type="protein sequence ID" value="GLC30810.1"/>
    <property type="molecule type" value="Genomic_DNA"/>
</dbReference>
<evidence type="ECO:0000259" key="9">
    <source>
        <dbReference type="Pfam" id="PF00884"/>
    </source>
</evidence>
<dbReference type="RefSeq" id="WP_264850090.1">
    <property type="nucleotide sequence ID" value="NZ_BRXR01000001.1"/>
</dbReference>
<evidence type="ECO:0000256" key="8">
    <source>
        <dbReference type="SAM" id="Phobius"/>
    </source>
</evidence>
<feature type="transmembrane region" description="Helical" evidence="8">
    <location>
        <begin position="85"/>
        <end position="105"/>
    </location>
</feature>